<evidence type="ECO:0000259" key="3">
    <source>
        <dbReference type="Pfam" id="PF01012"/>
    </source>
</evidence>
<keyword evidence="1" id="KW-0813">Transport</keyword>
<dbReference type="SUPFAM" id="SSF52402">
    <property type="entry name" value="Adenine nucleotide alpha hydrolases-like"/>
    <property type="match status" value="1"/>
</dbReference>
<dbReference type="EMBL" id="JBEPLS010000007">
    <property type="protein sequence ID" value="MET3604412.1"/>
    <property type="molecule type" value="Genomic_DNA"/>
</dbReference>
<keyword evidence="5" id="KW-0614">Plasmid</keyword>
<proteinExistence type="predicted"/>
<evidence type="ECO:0000256" key="1">
    <source>
        <dbReference type="ARBA" id="ARBA00022982"/>
    </source>
</evidence>
<name>A0A5C1Q7C8_9BURK</name>
<geneLocation type="plasmid" evidence="6">
    <name>psna507_unt10</name>
</geneLocation>
<dbReference type="InterPro" id="IPR014730">
    <property type="entry name" value="ETF_a/b_N"/>
</dbReference>
<protein>
    <submittedName>
        <fullName evidence="4">Electron transfer flavoprotein beta subunit</fullName>
    </submittedName>
</protein>
<gene>
    <name evidence="4" type="ORF">ABIC99_002228</name>
    <name evidence="5" type="ORF">EWH46_19350</name>
</gene>
<dbReference type="AlphaFoldDB" id="A0A5C1Q7C8"/>
<evidence type="ECO:0000313" key="6">
    <source>
        <dbReference type="Proteomes" id="UP000323522"/>
    </source>
</evidence>
<feature type="domain" description="Electron transfer flavoprotein alpha/beta-subunit N-terminal" evidence="3">
    <location>
        <begin position="74"/>
        <end position="169"/>
    </location>
</feature>
<dbReference type="OrthoDB" id="5598152at2"/>
<reference evidence="5 6" key="1">
    <citation type="submission" date="2019-02" db="EMBL/GenBank/DDBJ databases">
        <title>Complete Genome Sequence and Methylome Analysis of Sphaerotilus natans subsp. sulfidivorans D-507.</title>
        <authorList>
            <person name="Fomenkov A."/>
            <person name="Gridneva E."/>
            <person name="Smolyakov D."/>
            <person name="Dubinina G."/>
            <person name="Vincze T."/>
            <person name="Grabovich M."/>
            <person name="Roberts R.J."/>
        </authorList>
    </citation>
    <scope>NUCLEOTIDE SEQUENCE [LARGE SCALE GENOMIC DNA]</scope>
    <source>
        <strain evidence="5 6">D-507</strain>
        <plasmid evidence="6">psna507_unt10</plasmid>
        <plasmid evidence="5">pSna507_unt10</plasmid>
    </source>
</reference>
<dbReference type="Gene3D" id="3.40.50.620">
    <property type="entry name" value="HUPs"/>
    <property type="match status" value="1"/>
</dbReference>
<evidence type="ECO:0000313" key="7">
    <source>
        <dbReference type="Proteomes" id="UP001549111"/>
    </source>
</evidence>
<feature type="compositionally biased region" description="Low complexity" evidence="2">
    <location>
        <begin position="256"/>
        <end position="267"/>
    </location>
</feature>
<organism evidence="5 6">
    <name type="scientific">Sphaerotilus sulfidivorans</name>
    <dbReference type="NCBI Taxonomy" id="639200"/>
    <lineage>
        <taxon>Bacteria</taxon>
        <taxon>Pseudomonadati</taxon>
        <taxon>Pseudomonadota</taxon>
        <taxon>Betaproteobacteria</taxon>
        <taxon>Burkholderiales</taxon>
        <taxon>Sphaerotilaceae</taxon>
        <taxon>Sphaerotilus</taxon>
    </lineage>
</organism>
<reference evidence="4 7" key="2">
    <citation type="submission" date="2024-06" db="EMBL/GenBank/DDBJ databases">
        <title>Genomic Encyclopedia of Type Strains, Phase IV (KMG-IV): sequencing the most valuable type-strain genomes for metagenomic binning, comparative biology and taxonomic classification.</title>
        <authorList>
            <person name="Goeker M."/>
        </authorList>
    </citation>
    <scope>NUCLEOTIDE SEQUENCE [LARGE SCALE GENOMIC DNA]</scope>
    <source>
        <strain evidence="4 7">D-501</strain>
    </source>
</reference>
<evidence type="ECO:0000313" key="5">
    <source>
        <dbReference type="EMBL" id="QEN03010.1"/>
    </source>
</evidence>
<keyword evidence="1" id="KW-0249">Electron transport</keyword>
<dbReference type="Proteomes" id="UP000323522">
    <property type="component" value="Plasmid pSna507_unt10"/>
</dbReference>
<accession>A0A5C1Q7C8</accession>
<dbReference type="RefSeq" id="WP_149505630.1">
    <property type="nucleotide sequence ID" value="NZ_CP035710.1"/>
</dbReference>
<keyword evidence="7" id="KW-1185">Reference proteome</keyword>
<dbReference type="KEGG" id="snn:EWH46_19350"/>
<evidence type="ECO:0000313" key="4">
    <source>
        <dbReference type="EMBL" id="MET3604412.1"/>
    </source>
</evidence>
<dbReference type="EMBL" id="CP035710">
    <property type="protein sequence ID" value="QEN03010.1"/>
    <property type="molecule type" value="Genomic_DNA"/>
</dbReference>
<dbReference type="Pfam" id="PF01012">
    <property type="entry name" value="ETF"/>
    <property type="match status" value="1"/>
</dbReference>
<dbReference type="InterPro" id="IPR014729">
    <property type="entry name" value="Rossmann-like_a/b/a_fold"/>
</dbReference>
<sequence>MSSSSLNVHASPVAVLVSVRVDPVSGRATRSRADAAGAALALQALQARATLQGRSHAAQPRLLHAACRQSAMPEAVARDYLALGIDRLERLELAAADPEHITAALAEACHDTPLVIAGARGESGLASGLLPHRLAQRLQRPLIAEVIDLQPEADGGWRVVQALPRGARRSWRLEHGAAAVLVSSERLARREDLRMRHAWLAAQQGRIEDRRTASGPTAGPVVVAAPTWTPEPARRQRRPLAPVSTESGAARMARATGTAAPARQGGAVLNQGSAQDKARELLAHLRRLGLTRPPG</sequence>
<geneLocation type="plasmid" evidence="5">
    <name>pSna507_unt10</name>
</geneLocation>
<evidence type="ECO:0000256" key="2">
    <source>
        <dbReference type="SAM" id="MobiDB-lite"/>
    </source>
</evidence>
<dbReference type="Proteomes" id="UP001549111">
    <property type="component" value="Unassembled WGS sequence"/>
</dbReference>
<feature type="region of interest" description="Disordered" evidence="2">
    <location>
        <begin position="256"/>
        <end position="275"/>
    </location>
</feature>